<reference evidence="7 8" key="1">
    <citation type="submission" date="2015-01" db="EMBL/GenBank/DDBJ databases">
        <title>Genome Sequence of Magnetospirillum magnetotacticum Strain MS-1.</title>
        <authorList>
            <person name="Marinov G.K."/>
            <person name="Smalley M.D."/>
            <person name="DeSalvo G."/>
        </authorList>
    </citation>
    <scope>NUCLEOTIDE SEQUENCE [LARGE SCALE GENOMIC DNA]</scope>
    <source>
        <strain evidence="7 8">MS-1</strain>
    </source>
</reference>
<gene>
    <name evidence="7" type="ORF">CCC_00218</name>
</gene>
<dbReference type="InterPro" id="IPR050090">
    <property type="entry name" value="Tyrosine_recombinase_XerCD"/>
</dbReference>
<dbReference type="STRING" id="272627.CCC_00218"/>
<evidence type="ECO:0000256" key="1">
    <source>
        <dbReference type="ARBA" id="ARBA00008857"/>
    </source>
</evidence>
<keyword evidence="4" id="KW-0233">DNA recombination</keyword>
<dbReference type="AlphaFoldDB" id="A0A0C2U6S8"/>
<dbReference type="InterPro" id="IPR013762">
    <property type="entry name" value="Integrase-like_cat_sf"/>
</dbReference>
<sequence>MPKKSISSTLAVVQRCSLVILAVLHRNKLGLCEAEMGNVVHILDGAIALYQRLYMGTLTWTARYKIKGHKGYVTKTTGKRDLDEAKEVALEKFYELTADHRRGIAIHSRTFQRSVDAYLEDLAAAVASGKKTARTQRDNKAVIDRYLLPYFKSKAIDAIMQEHIEAYKIWRLNYWISGPGSKEETREYMRGGRLIKAKMPKKAQTQRSGEILILKAIFKAALKRKWITRDQIPDIEEDPREDNRRPAFSPSEWKRVEAAMGPYIESANGPVVQHDRKMLCGYMRFMFETGLRPGKEHQQLRWEDCELAEAKAEFGTRKIAHVHVRDDTKTGKRLAVSSEDTWSALQYIKSFSPWTKPRDPVFADRATGKPIKSFIHGMEALLKTVDLVTNRHGEKFAPYSLRHTYATDRLINGRVDVWLLAKNMGTSVEMIRKHYGQDEPQQRSEELTHDKQQLDMKTWMDMLSENPAMAEALLRKAPEGPTFDPDAPEAEPDPNLPQRRAKIRLSDMLD</sequence>
<dbReference type="GO" id="GO:0015074">
    <property type="term" value="P:DNA integration"/>
    <property type="evidence" value="ECO:0007669"/>
    <property type="project" value="UniProtKB-KW"/>
</dbReference>
<keyword evidence="3" id="KW-0238">DNA-binding</keyword>
<dbReference type="Proteomes" id="UP000031971">
    <property type="component" value="Unassembled WGS sequence"/>
</dbReference>
<evidence type="ECO:0000313" key="7">
    <source>
        <dbReference type="EMBL" id="KIL97157.1"/>
    </source>
</evidence>
<dbReference type="PROSITE" id="PS51898">
    <property type="entry name" value="TYR_RECOMBINASE"/>
    <property type="match status" value="1"/>
</dbReference>
<dbReference type="Gene3D" id="1.10.150.130">
    <property type="match status" value="1"/>
</dbReference>
<dbReference type="InterPro" id="IPR010998">
    <property type="entry name" value="Integrase_recombinase_N"/>
</dbReference>
<evidence type="ECO:0000256" key="3">
    <source>
        <dbReference type="ARBA" id="ARBA00023125"/>
    </source>
</evidence>
<keyword evidence="8" id="KW-1185">Reference proteome</keyword>
<name>A0A0C2U6S8_PARME</name>
<evidence type="ECO:0000313" key="8">
    <source>
        <dbReference type="Proteomes" id="UP000031971"/>
    </source>
</evidence>
<dbReference type="Pfam" id="PF00589">
    <property type="entry name" value="Phage_integrase"/>
    <property type="match status" value="1"/>
</dbReference>
<evidence type="ECO:0000256" key="5">
    <source>
        <dbReference type="SAM" id="MobiDB-lite"/>
    </source>
</evidence>
<comment type="similarity">
    <text evidence="1">Belongs to the 'phage' integrase family.</text>
</comment>
<dbReference type="PANTHER" id="PTHR30349:SF41">
    <property type="entry name" value="INTEGRASE_RECOMBINASE PROTEIN MJ0367-RELATED"/>
    <property type="match status" value="1"/>
</dbReference>
<feature type="domain" description="Tyr recombinase" evidence="6">
    <location>
        <begin position="243"/>
        <end position="448"/>
    </location>
</feature>
<dbReference type="GO" id="GO:0003677">
    <property type="term" value="F:DNA binding"/>
    <property type="evidence" value="ECO:0007669"/>
    <property type="project" value="UniProtKB-KW"/>
</dbReference>
<dbReference type="SUPFAM" id="SSF56349">
    <property type="entry name" value="DNA breaking-rejoining enzymes"/>
    <property type="match status" value="1"/>
</dbReference>
<dbReference type="PANTHER" id="PTHR30349">
    <property type="entry name" value="PHAGE INTEGRASE-RELATED"/>
    <property type="match status" value="1"/>
</dbReference>
<protein>
    <submittedName>
        <fullName evidence="7">Site-specific recombinase phage integrase family</fullName>
    </submittedName>
</protein>
<organism evidence="7 8">
    <name type="scientific">Paramagnetospirillum magnetotacticum MS-1</name>
    <dbReference type="NCBI Taxonomy" id="272627"/>
    <lineage>
        <taxon>Bacteria</taxon>
        <taxon>Pseudomonadati</taxon>
        <taxon>Pseudomonadota</taxon>
        <taxon>Alphaproteobacteria</taxon>
        <taxon>Rhodospirillales</taxon>
        <taxon>Magnetospirillaceae</taxon>
        <taxon>Paramagnetospirillum</taxon>
    </lineage>
</organism>
<evidence type="ECO:0000256" key="2">
    <source>
        <dbReference type="ARBA" id="ARBA00022908"/>
    </source>
</evidence>
<feature type="region of interest" description="Disordered" evidence="5">
    <location>
        <begin position="470"/>
        <end position="510"/>
    </location>
</feature>
<dbReference type="InterPro" id="IPR002104">
    <property type="entry name" value="Integrase_catalytic"/>
</dbReference>
<accession>A0A0C2U6S8</accession>
<comment type="caution">
    <text evidence="7">The sequence shown here is derived from an EMBL/GenBank/DDBJ whole genome shotgun (WGS) entry which is preliminary data.</text>
</comment>
<evidence type="ECO:0000256" key="4">
    <source>
        <dbReference type="ARBA" id="ARBA00023172"/>
    </source>
</evidence>
<proteinExistence type="inferred from homology"/>
<dbReference type="EMBL" id="JXSL01000030">
    <property type="protein sequence ID" value="KIL97157.1"/>
    <property type="molecule type" value="Genomic_DNA"/>
</dbReference>
<dbReference type="InterPro" id="IPR011010">
    <property type="entry name" value="DNA_brk_join_enz"/>
</dbReference>
<dbReference type="Gene3D" id="1.10.443.10">
    <property type="entry name" value="Intergrase catalytic core"/>
    <property type="match status" value="1"/>
</dbReference>
<evidence type="ECO:0000259" key="6">
    <source>
        <dbReference type="PROSITE" id="PS51898"/>
    </source>
</evidence>
<dbReference type="GO" id="GO:0006310">
    <property type="term" value="P:DNA recombination"/>
    <property type="evidence" value="ECO:0007669"/>
    <property type="project" value="UniProtKB-KW"/>
</dbReference>
<keyword evidence="2" id="KW-0229">DNA integration</keyword>